<dbReference type="STRING" id="482461.SAMN05216244_2099"/>
<organism evidence="1 2">
    <name type="scientific">Sediminibacillus halophilus</name>
    <dbReference type="NCBI Taxonomy" id="482461"/>
    <lineage>
        <taxon>Bacteria</taxon>
        <taxon>Bacillati</taxon>
        <taxon>Bacillota</taxon>
        <taxon>Bacilli</taxon>
        <taxon>Bacillales</taxon>
        <taxon>Bacillaceae</taxon>
        <taxon>Sediminibacillus</taxon>
    </lineage>
</organism>
<reference evidence="2" key="1">
    <citation type="submission" date="2016-10" db="EMBL/GenBank/DDBJ databases">
        <authorList>
            <person name="Varghese N."/>
            <person name="Submissions S."/>
        </authorList>
    </citation>
    <scope>NUCLEOTIDE SEQUENCE [LARGE SCALE GENOMIC DNA]</scope>
    <source>
        <strain evidence="2">CGMCC 1.6199</strain>
    </source>
</reference>
<dbReference type="OrthoDB" id="2237387at2"/>
<dbReference type="EMBL" id="FNHF01000002">
    <property type="protein sequence ID" value="SDM25761.1"/>
    <property type="molecule type" value="Genomic_DNA"/>
</dbReference>
<keyword evidence="2" id="KW-1185">Reference proteome</keyword>
<evidence type="ECO:0000313" key="1">
    <source>
        <dbReference type="EMBL" id="SDM25761.1"/>
    </source>
</evidence>
<evidence type="ECO:0000313" key="2">
    <source>
        <dbReference type="Proteomes" id="UP000182347"/>
    </source>
</evidence>
<sequence length="83" mass="9843">MTKTEFLKKYEAEKLDIGEYILVLDDITDESLVLGCAHDQGIWKVYETRERGGHFIMKELDNENDAFDYFYQIVLSHHKRTNN</sequence>
<protein>
    <submittedName>
        <fullName evidence="1">Uncharacterized protein</fullName>
    </submittedName>
</protein>
<dbReference type="Proteomes" id="UP000182347">
    <property type="component" value="Unassembled WGS sequence"/>
</dbReference>
<accession>A0A1G9RRC1</accession>
<proteinExistence type="predicted"/>
<gene>
    <name evidence="1" type="ORF">SAMN05216244_2099</name>
</gene>
<name>A0A1G9RRC1_9BACI</name>
<dbReference type="RefSeq" id="WP_074598749.1">
    <property type="nucleotide sequence ID" value="NZ_FNHF01000002.1"/>
</dbReference>
<dbReference type="AlphaFoldDB" id="A0A1G9RRC1"/>